<evidence type="ECO:0000256" key="3">
    <source>
        <dbReference type="ARBA" id="ARBA00022553"/>
    </source>
</evidence>
<dbReference type="GO" id="GO:0000035">
    <property type="term" value="F:acyl binding"/>
    <property type="evidence" value="ECO:0007669"/>
    <property type="project" value="TreeGrafter"/>
</dbReference>
<comment type="function">
    <text evidence="7 9">Carrier of the growing fatty acid chain in fatty acid biosynthesis.</text>
</comment>
<dbReference type="NCBIfam" id="NF002150">
    <property type="entry name" value="PRK00982.1-4"/>
    <property type="match status" value="1"/>
</dbReference>
<dbReference type="PATRIC" id="fig|1003195.29.peg.5445"/>
<dbReference type="HOGENOM" id="CLU_108696_5_1_11"/>
<evidence type="ECO:0000256" key="9">
    <source>
        <dbReference type="RuleBase" id="RU003545"/>
    </source>
</evidence>
<evidence type="ECO:0000256" key="7">
    <source>
        <dbReference type="HAMAP-Rule" id="MF_01217"/>
    </source>
</evidence>
<dbReference type="GO" id="GO:0016020">
    <property type="term" value="C:membrane"/>
    <property type="evidence" value="ECO:0007669"/>
    <property type="project" value="GOC"/>
</dbReference>
<dbReference type="PANTHER" id="PTHR20863:SF76">
    <property type="entry name" value="CARRIER DOMAIN-CONTAINING PROTEIN"/>
    <property type="match status" value="1"/>
</dbReference>
<dbReference type="UniPathway" id="UPA00094"/>
<comment type="PTM">
    <text evidence="9">4'-phosphopantetheine is transferred from CoA to a specific serine of apo-ACP by acpS.</text>
</comment>
<dbReference type="SMART" id="SM00823">
    <property type="entry name" value="PKS_PP"/>
    <property type="match status" value="1"/>
</dbReference>
<dbReference type="GO" id="GO:0009245">
    <property type="term" value="P:lipid A biosynthetic process"/>
    <property type="evidence" value="ECO:0007669"/>
    <property type="project" value="TreeGrafter"/>
</dbReference>
<gene>
    <name evidence="7" type="primary">acpP</name>
    <name evidence="11" type="ordered locus">SCATT_54610</name>
</gene>
<dbReference type="Pfam" id="PF00550">
    <property type="entry name" value="PP-binding"/>
    <property type="match status" value="1"/>
</dbReference>
<name>G8WVS4_STREN</name>
<dbReference type="Gene3D" id="1.10.1200.10">
    <property type="entry name" value="ACP-like"/>
    <property type="match status" value="1"/>
</dbReference>
<evidence type="ECO:0000256" key="6">
    <source>
        <dbReference type="ARBA" id="ARBA00023160"/>
    </source>
</evidence>
<keyword evidence="7" id="KW-0963">Cytoplasm</keyword>
<evidence type="ECO:0000256" key="5">
    <source>
        <dbReference type="ARBA" id="ARBA00023098"/>
    </source>
</evidence>
<reference evidence="12" key="1">
    <citation type="submission" date="2011-12" db="EMBL/GenBank/DDBJ databases">
        <title>Complete genome sequence of Streptomyces cattleya strain DSM 46488.</title>
        <authorList>
            <person name="Ou H.-Y."/>
            <person name="Li P."/>
            <person name="Zhao C."/>
            <person name="O'Hagan D."/>
            <person name="Deng Z."/>
        </authorList>
    </citation>
    <scope>NUCLEOTIDE SEQUENCE [LARGE SCALE GENOMIC DNA]</scope>
    <source>
        <strain evidence="12">ATCC 35852 / DSM 46488 / JCM 4925 / NBRC 14057 / NRRL 8057</strain>
    </source>
</reference>
<dbReference type="PROSITE" id="PS50075">
    <property type="entry name" value="CARRIER"/>
    <property type="match status" value="1"/>
</dbReference>
<evidence type="ECO:0000256" key="2">
    <source>
        <dbReference type="ARBA" id="ARBA00022516"/>
    </source>
</evidence>
<dbReference type="EMBL" id="CP003219">
    <property type="protein sequence ID" value="AEW97832.1"/>
    <property type="molecule type" value="Genomic_DNA"/>
</dbReference>
<evidence type="ECO:0000259" key="10">
    <source>
        <dbReference type="PROSITE" id="PS50075"/>
    </source>
</evidence>
<keyword evidence="3 7" id="KW-0597">Phosphoprotein</keyword>
<evidence type="ECO:0000313" key="12">
    <source>
        <dbReference type="Proteomes" id="UP000007842"/>
    </source>
</evidence>
<dbReference type="SUPFAM" id="SSF47336">
    <property type="entry name" value="ACP-like"/>
    <property type="match status" value="1"/>
</dbReference>
<comment type="similarity">
    <text evidence="7">Belongs to the acyl carrier protein (ACP) family.</text>
</comment>
<accession>G8WVS4</accession>
<proteinExistence type="inferred from homology"/>
<keyword evidence="12" id="KW-1185">Reference proteome</keyword>
<keyword evidence="5 7" id="KW-0443">Lipid metabolism</keyword>
<keyword evidence="1 7" id="KW-0596">Phosphopantetheine</keyword>
<dbReference type="InterPro" id="IPR036736">
    <property type="entry name" value="ACP-like_sf"/>
</dbReference>
<dbReference type="PANTHER" id="PTHR20863">
    <property type="entry name" value="ACYL CARRIER PROTEIN"/>
    <property type="match status" value="1"/>
</dbReference>
<dbReference type="InterPro" id="IPR003231">
    <property type="entry name" value="ACP"/>
</dbReference>
<evidence type="ECO:0000313" key="11">
    <source>
        <dbReference type="EMBL" id="AEW97832.1"/>
    </source>
</evidence>
<evidence type="ECO:0000256" key="1">
    <source>
        <dbReference type="ARBA" id="ARBA00022450"/>
    </source>
</evidence>
<keyword evidence="6 7" id="KW-0275">Fatty acid biosynthesis</keyword>
<organism evidence="11 12">
    <name type="scientific">Streptantibioticus cattleyicolor (strain ATCC 35852 / DSM 46488 / JCM 4925 / NBRC 14057 / NRRL 8057)</name>
    <name type="common">Streptomyces cattleya</name>
    <dbReference type="NCBI Taxonomy" id="1003195"/>
    <lineage>
        <taxon>Bacteria</taxon>
        <taxon>Bacillati</taxon>
        <taxon>Actinomycetota</taxon>
        <taxon>Actinomycetes</taxon>
        <taxon>Kitasatosporales</taxon>
        <taxon>Streptomycetaceae</taxon>
        <taxon>Streptantibioticus</taxon>
    </lineage>
</organism>
<dbReference type="InterPro" id="IPR009081">
    <property type="entry name" value="PP-bd_ACP"/>
</dbReference>
<dbReference type="InterPro" id="IPR020806">
    <property type="entry name" value="PKS_PP-bd"/>
</dbReference>
<dbReference type="Proteomes" id="UP000007842">
    <property type="component" value="Chromosome"/>
</dbReference>
<dbReference type="GO" id="GO:0031177">
    <property type="term" value="F:phosphopantetheine binding"/>
    <property type="evidence" value="ECO:0007669"/>
    <property type="project" value="InterPro"/>
</dbReference>
<feature type="domain" description="Carrier" evidence="10">
    <location>
        <begin position="40"/>
        <end position="115"/>
    </location>
</feature>
<dbReference type="NCBIfam" id="TIGR00517">
    <property type="entry name" value="acyl_carrier"/>
    <property type="match status" value="1"/>
</dbReference>
<dbReference type="NCBIfam" id="NF002148">
    <property type="entry name" value="PRK00982.1-2"/>
    <property type="match status" value="1"/>
</dbReference>
<dbReference type="AlphaFoldDB" id="G8WVS4"/>
<dbReference type="KEGG" id="scy:SCATT_54610"/>
<keyword evidence="4 7" id="KW-0276">Fatty acid metabolism</keyword>
<comment type="PTM">
    <text evidence="7">4'-phosphopantetheine is transferred from CoA to a specific serine of apo-ACP by AcpS. This modification is essential for activity because fatty acids are bound in thioester linkage to the sulfhydryl of the prosthetic group.</text>
</comment>
<comment type="pathway">
    <text evidence="7 9">Lipid metabolism; fatty acid biosynthesis.</text>
</comment>
<comment type="subcellular location">
    <subcellularLocation>
        <location evidence="7">Cytoplasm</location>
    </subcellularLocation>
</comment>
<feature type="modified residue" description="O-(pantetheine 4'-phosphoryl)serine" evidence="7">
    <location>
        <position position="75"/>
    </location>
</feature>
<dbReference type="eggNOG" id="COG0236">
    <property type="taxonomic scope" value="Bacteria"/>
</dbReference>
<evidence type="ECO:0000256" key="4">
    <source>
        <dbReference type="ARBA" id="ARBA00022832"/>
    </source>
</evidence>
<evidence type="ECO:0000256" key="8">
    <source>
        <dbReference type="NCBIfam" id="TIGR00517"/>
    </source>
</evidence>
<dbReference type="STRING" id="1003195.SCATT_54610"/>
<dbReference type="GO" id="GO:0005829">
    <property type="term" value="C:cytosol"/>
    <property type="evidence" value="ECO:0007669"/>
    <property type="project" value="TreeGrafter"/>
</dbReference>
<dbReference type="GO" id="GO:0017000">
    <property type="term" value="P:antibiotic biosynthetic process"/>
    <property type="evidence" value="ECO:0007669"/>
    <property type="project" value="UniProtKB-ARBA"/>
</dbReference>
<sequence length="115" mass="12292">MNREPGTTPTRLERLNSAFPDQGFLVGLGQQPVREGNGLSTIEERVRKTVAEQLGVDPGVVTNEASFSGDLGADSLGVVELVLAIEDEFGIRLPEVRAREITTVQEAVDCLTALG</sequence>
<dbReference type="HAMAP" id="MF_01217">
    <property type="entry name" value="Acyl_carrier"/>
    <property type="match status" value="1"/>
</dbReference>
<dbReference type="GO" id="GO:0000036">
    <property type="term" value="F:acyl carrier activity"/>
    <property type="evidence" value="ECO:0007669"/>
    <property type="project" value="UniProtKB-UniRule"/>
</dbReference>
<keyword evidence="2 7" id="KW-0444">Lipid biosynthesis</keyword>
<protein>
    <recommendedName>
        <fullName evidence="7 8">Acyl carrier protein</fullName>
        <shortName evidence="7">ACP</shortName>
    </recommendedName>
</protein>